<dbReference type="Proteomes" id="UP000694522">
    <property type="component" value="Unplaced"/>
</dbReference>
<dbReference type="Pfam" id="PF06119">
    <property type="entry name" value="NIDO"/>
    <property type="match status" value="1"/>
</dbReference>
<evidence type="ECO:0000256" key="1">
    <source>
        <dbReference type="SAM" id="SignalP"/>
    </source>
</evidence>
<dbReference type="AlphaFoldDB" id="A0A8B9FIK7"/>
<reference evidence="3" key="1">
    <citation type="submission" date="2025-08" db="UniProtKB">
        <authorList>
            <consortium name="Ensembl"/>
        </authorList>
    </citation>
    <scope>IDENTIFICATION</scope>
</reference>
<evidence type="ECO:0000259" key="2">
    <source>
        <dbReference type="PROSITE" id="PS51220"/>
    </source>
</evidence>
<dbReference type="PROSITE" id="PS51220">
    <property type="entry name" value="NIDO"/>
    <property type="match status" value="1"/>
</dbReference>
<dbReference type="SMART" id="SM00539">
    <property type="entry name" value="NIDO"/>
    <property type="match status" value="1"/>
</dbReference>
<protein>
    <recommendedName>
        <fullName evidence="2">NIDO domain-containing protein</fullName>
    </recommendedName>
</protein>
<proteinExistence type="predicted"/>
<organism evidence="3 4">
    <name type="scientific">Amazona collaria</name>
    <name type="common">yellow-billed parrot</name>
    <dbReference type="NCBI Taxonomy" id="241587"/>
    <lineage>
        <taxon>Eukaryota</taxon>
        <taxon>Metazoa</taxon>
        <taxon>Chordata</taxon>
        <taxon>Craniata</taxon>
        <taxon>Vertebrata</taxon>
        <taxon>Euteleostomi</taxon>
        <taxon>Archelosauria</taxon>
        <taxon>Archosauria</taxon>
        <taxon>Dinosauria</taxon>
        <taxon>Saurischia</taxon>
        <taxon>Theropoda</taxon>
        <taxon>Coelurosauria</taxon>
        <taxon>Aves</taxon>
        <taxon>Neognathae</taxon>
        <taxon>Neoaves</taxon>
        <taxon>Telluraves</taxon>
        <taxon>Australaves</taxon>
        <taxon>Psittaciformes</taxon>
        <taxon>Psittacidae</taxon>
        <taxon>Amazona</taxon>
    </lineage>
</organism>
<feature type="domain" description="NIDO" evidence="2">
    <location>
        <begin position="100"/>
        <end position="237"/>
    </location>
</feature>
<dbReference type="InterPro" id="IPR003886">
    <property type="entry name" value="NIDO_dom"/>
</dbReference>
<dbReference type="PANTHER" id="PTHR13802:SF59">
    <property type="entry name" value="SUSHI DOMAIN-CONTAINING PROTEIN 2"/>
    <property type="match status" value="1"/>
</dbReference>
<keyword evidence="1" id="KW-0732">Signal</keyword>
<feature type="signal peptide" evidence="1">
    <location>
        <begin position="1"/>
        <end position="20"/>
    </location>
</feature>
<dbReference type="GO" id="GO:0007160">
    <property type="term" value="P:cell-matrix adhesion"/>
    <property type="evidence" value="ECO:0007669"/>
    <property type="project" value="InterPro"/>
</dbReference>
<accession>A0A8B9FIK7</accession>
<reference evidence="3" key="2">
    <citation type="submission" date="2025-09" db="UniProtKB">
        <authorList>
            <consortium name="Ensembl"/>
        </authorList>
    </citation>
    <scope>IDENTIFICATION</scope>
</reference>
<evidence type="ECO:0000313" key="4">
    <source>
        <dbReference type="Proteomes" id="UP000694522"/>
    </source>
</evidence>
<feature type="chain" id="PRO_5034041016" description="NIDO domain-containing protein" evidence="1">
    <location>
        <begin position="21"/>
        <end position="275"/>
    </location>
</feature>
<dbReference type="PANTHER" id="PTHR13802">
    <property type="entry name" value="MUCIN 4-RELATED"/>
    <property type="match status" value="1"/>
</dbReference>
<keyword evidence="4" id="KW-1185">Reference proteome</keyword>
<name>A0A8B9FIK7_9PSIT</name>
<dbReference type="Ensembl" id="ENSACOT00000008436.1">
    <property type="protein sequence ID" value="ENSACOP00000008147.1"/>
    <property type="gene ID" value="ENSACOG00000005711.1"/>
</dbReference>
<evidence type="ECO:0000313" key="3">
    <source>
        <dbReference type="Ensembl" id="ENSACOP00000008147.1"/>
    </source>
</evidence>
<sequence length="275" mass="30371">MKASFHVLLLLFGAVGRVRAAEDKASLLYPYGLEQQDQKNPKLDDGTSKKVTLTVPFTFYGQEHQTLYVNNNGVISFDTRVNQYTPDPFPLADGRPFVAPYWADVDNVLGGDVFYRQTTDPTLLALITNDINQYFPTIPYYGSTTNKGNTFQAILTTDTKSSFIILNYWDIQWTTGAASDGDPETGFGGTPAHAGFNSGDDSNYYNIPGSQTEAIINITKTSNVNVPGRWVFQVDDFKVTGVPVEVPKVSENNDCWFSVKPIGQRNPLVSPPCRG</sequence>
<dbReference type="InterPro" id="IPR051495">
    <property type="entry name" value="Epithelial_Barrier/Signaling"/>
</dbReference>